<feature type="region of interest" description="Disordered" evidence="6">
    <location>
        <begin position="189"/>
        <end position="232"/>
    </location>
</feature>
<dbReference type="GO" id="GO:0016020">
    <property type="term" value="C:membrane"/>
    <property type="evidence" value="ECO:0007669"/>
    <property type="project" value="UniProtKB-SubCell"/>
</dbReference>
<gene>
    <name evidence="9" type="ORF">CCAM_LOCUS42413</name>
</gene>
<evidence type="ECO:0000313" key="9">
    <source>
        <dbReference type="EMBL" id="VFR00638.1"/>
    </source>
</evidence>
<dbReference type="InterPro" id="IPR005018">
    <property type="entry name" value="DOMON_domain"/>
</dbReference>
<sequence length="255" mass="25861">MSTSSLFLAALLLLLTGSLLTSPALSQSCTSPKPAGRYARCTELPALNATLHYTAANSSFSFFFAAKPVIDGGWVALGLNPSGTGMPGAFALLAHKDPSGNTTAKPYNLTFNAKGTITQQSMPWPVKNLTAGDTAGVITISAAITDLPKSMTRKLNLLWQAGPVQSQSQMPLRHSLDAAQDSKVTLELSTGKGAAPAASPAAAPTSGNGSNSTIPTSPASVQSPTGTDAGGSSANRMANSILHALLVSVAGLLAI</sequence>
<dbReference type="Pfam" id="PF04526">
    <property type="entry name" value="DUF568"/>
    <property type="match status" value="1"/>
</dbReference>
<dbReference type="PANTHER" id="PTHR23130">
    <property type="entry name" value="CYTOCHROME B561 AND DOMON DOMAIN-CONTAINING PROTEIN"/>
    <property type="match status" value="1"/>
</dbReference>
<keyword evidence="5" id="KW-0472">Membrane</keyword>
<evidence type="ECO:0000256" key="2">
    <source>
        <dbReference type="ARBA" id="ARBA00022448"/>
    </source>
</evidence>
<feature type="chain" id="PRO_5019741773" description="DOMON domain-containing protein" evidence="7">
    <location>
        <begin position="27"/>
        <end position="255"/>
    </location>
</feature>
<feature type="compositionally biased region" description="Low complexity" evidence="6">
    <location>
        <begin position="194"/>
        <end position="204"/>
    </location>
</feature>
<keyword evidence="4" id="KW-0249">Electron transport</keyword>
<comment type="subcellular location">
    <subcellularLocation>
        <location evidence="1">Membrane</location>
    </subcellularLocation>
</comment>
<proteinExistence type="predicted"/>
<keyword evidence="3 7" id="KW-0732">Signal</keyword>
<keyword evidence="2" id="KW-0813">Transport</keyword>
<dbReference type="OrthoDB" id="2419613at2759"/>
<evidence type="ECO:0000256" key="5">
    <source>
        <dbReference type="ARBA" id="ARBA00023136"/>
    </source>
</evidence>
<keyword evidence="10" id="KW-1185">Reference proteome</keyword>
<name>A0A484NJF9_9ASTE</name>
<dbReference type="PANTHER" id="PTHR23130:SF199">
    <property type="entry name" value="CYTOCHROME B561 AND DOMON DOMAIN-CONTAINING PROTEIN"/>
    <property type="match status" value="1"/>
</dbReference>
<feature type="signal peptide" evidence="7">
    <location>
        <begin position="1"/>
        <end position="26"/>
    </location>
</feature>
<dbReference type="PROSITE" id="PS50836">
    <property type="entry name" value="DOMON"/>
    <property type="match status" value="1"/>
</dbReference>
<evidence type="ECO:0000256" key="1">
    <source>
        <dbReference type="ARBA" id="ARBA00004370"/>
    </source>
</evidence>
<protein>
    <recommendedName>
        <fullName evidence="8">DOMON domain-containing protein</fullName>
    </recommendedName>
</protein>
<feature type="domain" description="DOMON" evidence="8">
    <location>
        <begin position="47"/>
        <end position="162"/>
    </location>
</feature>
<dbReference type="AlphaFoldDB" id="A0A484NJF9"/>
<evidence type="ECO:0000256" key="7">
    <source>
        <dbReference type="SAM" id="SignalP"/>
    </source>
</evidence>
<evidence type="ECO:0000256" key="4">
    <source>
        <dbReference type="ARBA" id="ARBA00022982"/>
    </source>
</evidence>
<dbReference type="EMBL" id="OOIL02006707">
    <property type="protein sequence ID" value="VFR00638.1"/>
    <property type="molecule type" value="Genomic_DNA"/>
</dbReference>
<feature type="compositionally biased region" description="Polar residues" evidence="6">
    <location>
        <begin position="205"/>
        <end position="232"/>
    </location>
</feature>
<organism evidence="9 10">
    <name type="scientific">Cuscuta campestris</name>
    <dbReference type="NCBI Taxonomy" id="132261"/>
    <lineage>
        <taxon>Eukaryota</taxon>
        <taxon>Viridiplantae</taxon>
        <taxon>Streptophyta</taxon>
        <taxon>Embryophyta</taxon>
        <taxon>Tracheophyta</taxon>
        <taxon>Spermatophyta</taxon>
        <taxon>Magnoliopsida</taxon>
        <taxon>eudicotyledons</taxon>
        <taxon>Gunneridae</taxon>
        <taxon>Pentapetalae</taxon>
        <taxon>asterids</taxon>
        <taxon>lamiids</taxon>
        <taxon>Solanales</taxon>
        <taxon>Convolvulaceae</taxon>
        <taxon>Cuscuteae</taxon>
        <taxon>Cuscuta</taxon>
        <taxon>Cuscuta subgen. Grammica</taxon>
        <taxon>Cuscuta sect. Cleistogrammica</taxon>
    </lineage>
</organism>
<evidence type="ECO:0000313" key="10">
    <source>
        <dbReference type="Proteomes" id="UP000595140"/>
    </source>
</evidence>
<evidence type="ECO:0000256" key="6">
    <source>
        <dbReference type="SAM" id="MobiDB-lite"/>
    </source>
</evidence>
<accession>A0A484NJF9</accession>
<evidence type="ECO:0000256" key="3">
    <source>
        <dbReference type="ARBA" id="ARBA00022729"/>
    </source>
</evidence>
<dbReference type="Proteomes" id="UP000595140">
    <property type="component" value="Unassembled WGS sequence"/>
</dbReference>
<reference evidence="9 10" key="1">
    <citation type="submission" date="2018-04" db="EMBL/GenBank/DDBJ databases">
        <authorList>
            <person name="Vogel A."/>
        </authorList>
    </citation>
    <scope>NUCLEOTIDE SEQUENCE [LARGE SCALE GENOMIC DNA]</scope>
</reference>
<evidence type="ECO:0000259" key="8">
    <source>
        <dbReference type="PROSITE" id="PS50836"/>
    </source>
</evidence>
<dbReference type="InterPro" id="IPR045265">
    <property type="entry name" value="AIR12_DOMON"/>
</dbReference>